<evidence type="ECO:0000313" key="2">
    <source>
        <dbReference type="Proteomes" id="UP000286931"/>
    </source>
</evidence>
<reference evidence="1 2" key="1">
    <citation type="submission" date="2018-12" db="EMBL/GenBank/DDBJ databases">
        <title>Draft genome sequence of Embleya hyalina NBRC 13850T.</title>
        <authorList>
            <person name="Komaki H."/>
            <person name="Hosoyama A."/>
            <person name="Kimura A."/>
            <person name="Ichikawa N."/>
            <person name="Tamura T."/>
        </authorList>
    </citation>
    <scope>NUCLEOTIDE SEQUENCE [LARGE SCALE GENOMIC DNA]</scope>
    <source>
        <strain evidence="1 2">NBRC 13850</strain>
    </source>
</reference>
<evidence type="ECO:0000313" key="1">
    <source>
        <dbReference type="EMBL" id="GCD99887.1"/>
    </source>
</evidence>
<dbReference type="EMBL" id="BIFH01000035">
    <property type="protein sequence ID" value="GCD99887.1"/>
    <property type="molecule type" value="Genomic_DNA"/>
</dbReference>
<dbReference type="AlphaFoldDB" id="A0A401YZ68"/>
<dbReference type="Proteomes" id="UP000286931">
    <property type="component" value="Unassembled WGS sequence"/>
</dbReference>
<accession>A0A401YZ68</accession>
<gene>
    <name evidence="1" type="ORF">EHYA_07609</name>
</gene>
<dbReference type="RefSeq" id="WP_126641652.1">
    <property type="nucleotide sequence ID" value="NZ_BIFH01000035.1"/>
</dbReference>
<organism evidence="1 2">
    <name type="scientific">Embleya hyalina</name>
    <dbReference type="NCBI Taxonomy" id="516124"/>
    <lineage>
        <taxon>Bacteria</taxon>
        <taxon>Bacillati</taxon>
        <taxon>Actinomycetota</taxon>
        <taxon>Actinomycetes</taxon>
        <taxon>Kitasatosporales</taxon>
        <taxon>Streptomycetaceae</taxon>
        <taxon>Embleya</taxon>
    </lineage>
</organism>
<sequence>MPAYILTNADRAEWAKEALEFFTGLTGQDCPDWMIYTGSDDERDAAQVVVADFLCDLRHACDSLGLEFEECNNRGLQHYQYERADEEEDA</sequence>
<proteinExistence type="predicted"/>
<dbReference type="OrthoDB" id="511192at2"/>
<keyword evidence="2" id="KW-1185">Reference proteome</keyword>
<comment type="caution">
    <text evidence="1">The sequence shown here is derived from an EMBL/GenBank/DDBJ whole genome shotgun (WGS) entry which is preliminary data.</text>
</comment>
<name>A0A401YZ68_9ACTN</name>
<protein>
    <submittedName>
        <fullName evidence="1">Uncharacterized protein</fullName>
    </submittedName>
</protein>